<feature type="region of interest" description="Disordered" evidence="2">
    <location>
        <begin position="335"/>
        <end position="359"/>
    </location>
</feature>
<sequence>MDAAQITQLVTAAVAVAAAMQDQAVLTAIRGPVQNARPVAPFAVTPAGTGNDAWDFTSGTGLKIFIAATAPFTPQYDGTEIKLRDFLRKIWHRAEAFGWTTILMITDEEGTPRNITQEYGCLTVAGVKNHSIAYLRQDNREHQASACLRQLIIGSITSKLADKLINRKANYTVNAAAATQPGQAAPPPINKEDGACMLYDIIKIVSVETKATVALIMKRLANLEIIMEECKSDIAAFNDRVDDLVNQLTARNVAVPSMLNPLFDGYSNCADKTFATYIARKQEAYEDGTIDLEYATLMSTALEKYKVLKDRKVWLKKTDEELEILTLKAEMSRLRTPSTKGAPKSATDGKKSEKASDYTEKNAWKLVPPKQGETQNKTVNGKKYIYCPYHHTTKWVLEVNNKGIIHKTGCEKMKEALEAAKNKPKEEDASAAALANAIEDVGTDTLLPVVDEQL</sequence>
<proteinExistence type="predicted"/>
<evidence type="ECO:0000313" key="4">
    <source>
        <dbReference type="Proteomes" id="UP001153069"/>
    </source>
</evidence>
<comment type="caution">
    <text evidence="3">The sequence shown here is derived from an EMBL/GenBank/DDBJ whole genome shotgun (WGS) entry which is preliminary data.</text>
</comment>
<dbReference type="Proteomes" id="UP001153069">
    <property type="component" value="Unassembled WGS sequence"/>
</dbReference>
<evidence type="ECO:0000256" key="1">
    <source>
        <dbReference type="SAM" id="Coils"/>
    </source>
</evidence>
<evidence type="ECO:0000256" key="2">
    <source>
        <dbReference type="SAM" id="MobiDB-lite"/>
    </source>
</evidence>
<feature type="compositionally biased region" description="Basic and acidic residues" evidence="2">
    <location>
        <begin position="347"/>
        <end position="359"/>
    </location>
</feature>
<organism evidence="3 4">
    <name type="scientific">Seminavis robusta</name>
    <dbReference type="NCBI Taxonomy" id="568900"/>
    <lineage>
        <taxon>Eukaryota</taxon>
        <taxon>Sar</taxon>
        <taxon>Stramenopiles</taxon>
        <taxon>Ochrophyta</taxon>
        <taxon>Bacillariophyta</taxon>
        <taxon>Bacillariophyceae</taxon>
        <taxon>Bacillariophycidae</taxon>
        <taxon>Naviculales</taxon>
        <taxon>Naviculaceae</taxon>
        <taxon>Seminavis</taxon>
    </lineage>
</organism>
<gene>
    <name evidence="3" type="ORF">SEMRO_432_G141720.1</name>
</gene>
<feature type="coiled-coil region" evidence="1">
    <location>
        <begin position="220"/>
        <end position="247"/>
    </location>
</feature>
<dbReference type="OrthoDB" id="10610027at2759"/>
<accession>A0A9N8DWN4</accession>
<dbReference type="EMBL" id="CAICTM010000431">
    <property type="protein sequence ID" value="CAB9510348.1"/>
    <property type="molecule type" value="Genomic_DNA"/>
</dbReference>
<dbReference type="AlphaFoldDB" id="A0A9N8DWN4"/>
<keyword evidence="4" id="KW-1185">Reference proteome</keyword>
<evidence type="ECO:0000313" key="3">
    <source>
        <dbReference type="EMBL" id="CAB9510348.1"/>
    </source>
</evidence>
<name>A0A9N8DWN4_9STRA</name>
<keyword evidence="1" id="KW-0175">Coiled coil</keyword>
<reference evidence="3" key="1">
    <citation type="submission" date="2020-06" db="EMBL/GenBank/DDBJ databases">
        <authorList>
            <consortium name="Plant Systems Biology data submission"/>
        </authorList>
    </citation>
    <scope>NUCLEOTIDE SEQUENCE</scope>
    <source>
        <strain evidence="3">D6</strain>
    </source>
</reference>
<protein>
    <submittedName>
        <fullName evidence="3">Uncharacterized protein</fullName>
    </submittedName>
</protein>